<evidence type="ECO:0000256" key="5">
    <source>
        <dbReference type="SAM" id="MobiDB-lite"/>
    </source>
</evidence>
<feature type="compositionally biased region" description="Pro residues" evidence="5">
    <location>
        <begin position="121"/>
        <end position="138"/>
    </location>
</feature>
<evidence type="ECO:0000313" key="7">
    <source>
        <dbReference type="EMBL" id="GAA3624557.1"/>
    </source>
</evidence>
<evidence type="ECO:0000256" key="2">
    <source>
        <dbReference type="ARBA" id="ARBA00022692"/>
    </source>
</evidence>
<reference evidence="8" key="1">
    <citation type="journal article" date="2019" name="Int. J. Syst. Evol. Microbiol.">
        <title>The Global Catalogue of Microorganisms (GCM) 10K type strain sequencing project: providing services to taxonomists for standard genome sequencing and annotation.</title>
        <authorList>
            <consortium name="The Broad Institute Genomics Platform"/>
            <consortium name="The Broad Institute Genome Sequencing Center for Infectious Disease"/>
            <person name="Wu L."/>
            <person name="Ma J."/>
        </authorList>
    </citation>
    <scope>NUCLEOTIDE SEQUENCE [LARGE SCALE GENOMIC DNA]</scope>
    <source>
        <strain evidence="8">JCM 16929</strain>
    </source>
</reference>
<protein>
    <recommendedName>
        <fullName evidence="9">DUF4870 domain-containing protein</fullName>
    </recommendedName>
</protein>
<feature type="compositionally biased region" description="Low complexity" evidence="5">
    <location>
        <begin position="78"/>
        <end position="120"/>
    </location>
</feature>
<dbReference type="Pfam" id="PF09685">
    <property type="entry name" value="MamF_MmsF"/>
    <property type="match status" value="1"/>
</dbReference>
<dbReference type="RefSeq" id="WP_344805635.1">
    <property type="nucleotide sequence ID" value="NZ_BAABAB010000021.1"/>
</dbReference>
<keyword evidence="2 6" id="KW-0812">Transmembrane</keyword>
<keyword evidence="8" id="KW-1185">Reference proteome</keyword>
<comment type="caution">
    <text evidence="7">The sequence shown here is derived from an EMBL/GenBank/DDBJ whole genome shotgun (WGS) entry which is preliminary data.</text>
</comment>
<evidence type="ECO:0000256" key="1">
    <source>
        <dbReference type="ARBA" id="ARBA00004141"/>
    </source>
</evidence>
<evidence type="ECO:0000256" key="3">
    <source>
        <dbReference type="ARBA" id="ARBA00022989"/>
    </source>
</evidence>
<evidence type="ECO:0008006" key="9">
    <source>
        <dbReference type="Google" id="ProtNLM"/>
    </source>
</evidence>
<feature type="transmembrane region" description="Helical" evidence="6">
    <location>
        <begin position="191"/>
        <end position="211"/>
    </location>
</feature>
<name>A0ABP7A469_9ACTN</name>
<feature type="compositionally biased region" description="Low complexity" evidence="5">
    <location>
        <begin position="49"/>
        <end position="71"/>
    </location>
</feature>
<dbReference type="InterPro" id="IPR019109">
    <property type="entry name" value="MamF_MmsF"/>
</dbReference>
<gene>
    <name evidence="7" type="ORF">GCM10022236_28560</name>
</gene>
<feature type="transmembrane region" description="Helical" evidence="6">
    <location>
        <begin position="217"/>
        <end position="240"/>
    </location>
</feature>
<dbReference type="Proteomes" id="UP001501490">
    <property type="component" value="Unassembled WGS sequence"/>
</dbReference>
<keyword evidence="4 6" id="KW-0472">Membrane</keyword>
<feature type="region of interest" description="Disordered" evidence="5">
    <location>
        <begin position="1"/>
        <end position="148"/>
    </location>
</feature>
<sequence length="256" mass="27642">MTSTTPDRPDEPARDNVAQGSSAQGADGDSALFDDSSAGPAPQGNDQAPQGGYQQSGHQQPGYQQPGFQQSGPPPYAQQPYQQPPQQGYAQPPQQGGYAQQPQLGYGQPPQAGYQQQPGQYAPPPGAPPAYPAQPGYPPQQYAGQQPMSQSDERLWATLSHISIPFIGVIGPLIVYLVFKDRSAFLKDQGTESLNFSILYTIAQVASWILTSVTIGILFFLPMLIFIAVLVFCIMAAIAANKGEAYRYPVNWRLIK</sequence>
<accession>A0ABP7A469</accession>
<proteinExistence type="predicted"/>
<keyword evidence="3 6" id="KW-1133">Transmembrane helix</keyword>
<organism evidence="7 8">
    <name type="scientific">Microlunatus ginsengisoli</name>
    <dbReference type="NCBI Taxonomy" id="363863"/>
    <lineage>
        <taxon>Bacteria</taxon>
        <taxon>Bacillati</taxon>
        <taxon>Actinomycetota</taxon>
        <taxon>Actinomycetes</taxon>
        <taxon>Propionibacteriales</taxon>
        <taxon>Propionibacteriaceae</taxon>
        <taxon>Microlunatus</taxon>
    </lineage>
</organism>
<comment type="subcellular location">
    <subcellularLocation>
        <location evidence="1">Membrane</location>
        <topology evidence="1">Multi-pass membrane protein</topology>
    </subcellularLocation>
</comment>
<evidence type="ECO:0000256" key="4">
    <source>
        <dbReference type="ARBA" id="ARBA00023136"/>
    </source>
</evidence>
<evidence type="ECO:0000313" key="8">
    <source>
        <dbReference type="Proteomes" id="UP001501490"/>
    </source>
</evidence>
<dbReference type="EMBL" id="BAABAB010000021">
    <property type="protein sequence ID" value="GAA3624557.1"/>
    <property type="molecule type" value="Genomic_DNA"/>
</dbReference>
<evidence type="ECO:0000256" key="6">
    <source>
        <dbReference type="SAM" id="Phobius"/>
    </source>
</evidence>
<feature type="transmembrane region" description="Helical" evidence="6">
    <location>
        <begin position="155"/>
        <end position="179"/>
    </location>
</feature>